<name>A0A4Q2IWM2_9SPHN</name>
<dbReference type="EMBL" id="SDPT01000001">
    <property type="protein sequence ID" value="RXZ34846.1"/>
    <property type="molecule type" value="Genomic_DNA"/>
</dbReference>
<evidence type="ECO:0000313" key="2">
    <source>
        <dbReference type="Proteomes" id="UP000292347"/>
    </source>
</evidence>
<evidence type="ECO:0000313" key="1">
    <source>
        <dbReference type="EMBL" id="RXZ34846.1"/>
    </source>
</evidence>
<proteinExistence type="predicted"/>
<sequence length="119" mass="13292">MTTTSRFVGLDEDFVLDTVDADLQVTGTIVTEQHIPQSFLDRVAAKRNWQDAQSFSALTKGDDIEKIHLARIPVAVVNKWSREGFDLFQALHDPNGAALILAKLRSEDLTAFQTTSRTF</sequence>
<accession>A0A4Q2IWM2</accession>
<reference evidence="1 2" key="1">
    <citation type="submission" date="2019-01" db="EMBL/GenBank/DDBJ databases">
        <title>Sphingomonas mucosissima sp. nov. and Sphingomonas desiccabilis sp. nov., from biological soil crusts in the Colorado Plateau, USA.</title>
        <authorList>
            <person name="Zhu D."/>
        </authorList>
    </citation>
    <scope>NUCLEOTIDE SEQUENCE [LARGE SCALE GENOMIC DNA]</scope>
    <source>
        <strain evidence="1 2">CP1D</strain>
    </source>
</reference>
<protein>
    <submittedName>
        <fullName evidence="1">Uncharacterized protein</fullName>
    </submittedName>
</protein>
<dbReference type="Proteomes" id="UP000292347">
    <property type="component" value="Unassembled WGS sequence"/>
</dbReference>
<keyword evidence="2" id="KW-1185">Reference proteome</keyword>
<organism evidence="1 2">
    <name type="scientific">Sphingomonas desiccabilis</name>
    <dbReference type="NCBI Taxonomy" id="429134"/>
    <lineage>
        <taxon>Bacteria</taxon>
        <taxon>Pseudomonadati</taxon>
        <taxon>Pseudomonadota</taxon>
        <taxon>Alphaproteobacteria</taxon>
        <taxon>Sphingomonadales</taxon>
        <taxon>Sphingomonadaceae</taxon>
        <taxon>Sphingomonas</taxon>
    </lineage>
</organism>
<dbReference type="OrthoDB" id="7595180at2"/>
<dbReference type="RefSeq" id="WP_129340628.1">
    <property type="nucleotide sequence ID" value="NZ_JACIDD010000001.1"/>
</dbReference>
<gene>
    <name evidence="1" type="ORF">EO081_04080</name>
</gene>
<comment type="caution">
    <text evidence="1">The sequence shown here is derived from an EMBL/GenBank/DDBJ whole genome shotgun (WGS) entry which is preliminary data.</text>
</comment>
<dbReference type="AlphaFoldDB" id="A0A4Q2IWM2"/>